<accession>A0A1K0G8V5</accession>
<evidence type="ECO:0000256" key="6">
    <source>
        <dbReference type="ARBA" id="ARBA00022833"/>
    </source>
</evidence>
<comment type="cofactor">
    <cofactor evidence="9">
        <name>Zn(2+)</name>
        <dbReference type="ChEBI" id="CHEBI:29105"/>
    </cofactor>
</comment>
<feature type="compositionally biased region" description="Low complexity" evidence="10">
    <location>
        <begin position="27"/>
        <end position="48"/>
    </location>
</feature>
<comment type="similarity">
    <text evidence="1 9">Belongs to the peptidase M4 family.</text>
</comment>
<dbReference type="InterPro" id="IPR011096">
    <property type="entry name" value="FTP_domain"/>
</dbReference>
<dbReference type="InterPro" id="IPR050728">
    <property type="entry name" value="Zinc_Metalloprotease_M4"/>
</dbReference>
<keyword evidence="6 9" id="KW-0862">Zinc</keyword>
<feature type="domain" description="FTP" evidence="13">
    <location>
        <begin position="89"/>
        <end position="136"/>
    </location>
</feature>
<evidence type="ECO:0000259" key="11">
    <source>
        <dbReference type="Pfam" id="PF01447"/>
    </source>
</evidence>
<keyword evidence="4" id="KW-0732">Signal</keyword>
<reference evidence="14 15" key="1">
    <citation type="submission" date="2016-09" db="EMBL/GenBank/DDBJ databases">
        <title>Couchioplanes caeruleus draft genome sequence.</title>
        <authorList>
            <person name="Sheehan J."/>
            <person name="Caffrey P."/>
        </authorList>
    </citation>
    <scope>NUCLEOTIDE SEQUENCE [LARGE SCALE GENOMIC DNA]</scope>
    <source>
        <strain evidence="14 15">DSM 43634</strain>
    </source>
</reference>
<dbReference type="PANTHER" id="PTHR33794">
    <property type="entry name" value="BACILLOLYSIN"/>
    <property type="match status" value="1"/>
</dbReference>
<evidence type="ECO:0000313" key="15">
    <source>
        <dbReference type="Proteomes" id="UP000182486"/>
    </source>
</evidence>
<dbReference type="PANTHER" id="PTHR33794:SF1">
    <property type="entry name" value="BACILLOLYSIN"/>
    <property type="match status" value="1"/>
</dbReference>
<dbReference type="InterPro" id="IPR001570">
    <property type="entry name" value="Peptidase_M4_C_domain"/>
</dbReference>
<dbReference type="PRINTS" id="PR00730">
    <property type="entry name" value="THERMOLYSIN"/>
</dbReference>
<name>A0A1K0G8V5_9ACTN</name>
<evidence type="ECO:0000256" key="2">
    <source>
        <dbReference type="ARBA" id="ARBA00022670"/>
    </source>
</evidence>
<evidence type="ECO:0000256" key="5">
    <source>
        <dbReference type="ARBA" id="ARBA00022801"/>
    </source>
</evidence>
<protein>
    <recommendedName>
        <fullName evidence="9">Neutral metalloproteinase</fullName>
        <ecNumber evidence="9">3.4.24.-</ecNumber>
    </recommendedName>
</protein>
<evidence type="ECO:0000256" key="1">
    <source>
        <dbReference type="ARBA" id="ARBA00009388"/>
    </source>
</evidence>
<evidence type="ECO:0000256" key="8">
    <source>
        <dbReference type="PIRSR" id="PIRSR623612-1"/>
    </source>
</evidence>
<comment type="caution">
    <text evidence="14">The sequence shown here is derived from an EMBL/GenBank/DDBJ whole genome shotgun (WGS) entry which is preliminary data.</text>
</comment>
<dbReference type="SUPFAM" id="SSF55486">
    <property type="entry name" value="Metalloproteases ('zincins'), catalytic domain"/>
    <property type="match status" value="1"/>
</dbReference>
<keyword evidence="5 9" id="KW-0378">Hydrolase</keyword>
<dbReference type="Gene3D" id="1.10.390.10">
    <property type="entry name" value="Neutral Protease Domain 2"/>
    <property type="match status" value="1"/>
</dbReference>
<dbReference type="Proteomes" id="UP000182486">
    <property type="component" value="Unassembled WGS sequence"/>
</dbReference>
<feature type="domain" description="Peptidase M4" evidence="11">
    <location>
        <begin position="272"/>
        <end position="412"/>
    </location>
</feature>
<dbReference type="Pfam" id="PF02868">
    <property type="entry name" value="Peptidase_M4_C"/>
    <property type="match status" value="1"/>
</dbReference>
<dbReference type="GO" id="GO:0004222">
    <property type="term" value="F:metalloendopeptidase activity"/>
    <property type="evidence" value="ECO:0007669"/>
    <property type="project" value="UniProtKB-UniRule"/>
</dbReference>
<organism evidence="14 15">
    <name type="scientific">Couchioplanes caeruleus subsp. caeruleus</name>
    <dbReference type="NCBI Taxonomy" id="56427"/>
    <lineage>
        <taxon>Bacteria</taxon>
        <taxon>Bacillati</taxon>
        <taxon>Actinomycetota</taxon>
        <taxon>Actinomycetes</taxon>
        <taxon>Micromonosporales</taxon>
        <taxon>Micromonosporaceae</taxon>
        <taxon>Couchioplanes</taxon>
    </lineage>
</organism>
<keyword evidence="15" id="KW-1185">Reference proteome</keyword>
<evidence type="ECO:0000256" key="3">
    <source>
        <dbReference type="ARBA" id="ARBA00022723"/>
    </source>
</evidence>
<dbReference type="RefSeq" id="WP_071805762.1">
    <property type="nucleotide sequence ID" value="NZ_MEIA01000140.1"/>
</dbReference>
<evidence type="ECO:0000256" key="4">
    <source>
        <dbReference type="ARBA" id="ARBA00022729"/>
    </source>
</evidence>
<dbReference type="GO" id="GO:0046872">
    <property type="term" value="F:metal ion binding"/>
    <property type="evidence" value="ECO:0007669"/>
    <property type="project" value="UniProtKB-UniRule"/>
</dbReference>
<dbReference type="Gene3D" id="3.10.170.10">
    <property type="match status" value="1"/>
</dbReference>
<evidence type="ECO:0000313" key="14">
    <source>
        <dbReference type="EMBL" id="OJF13674.1"/>
    </source>
</evidence>
<evidence type="ECO:0000256" key="10">
    <source>
        <dbReference type="SAM" id="MobiDB-lite"/>
    </source>
</evidence>
<feature type="active site" evidence="8">
    <location>
        <position position="405"/>
    </location>
</feature>
<feature type="active site" description="Proton donor" evidence="8">
    <location>
        <position position="506"/>
    </location>
</feature>
<dbReference type="AlphaFoldDB" id="A0A1K0G8V5"/>
<dbReference type="Pfam" id="PF07504">
    <property type="entry name" value="FTP"/>
    <property type="match status" value="1"/>
</dbReference>
<dbReference type="GO" id="GO:0006508">
    <property type="term" value="P:proteolysis"/>
    <property type="evidence" value="ECO:0007669"/>
    <property type="project" value="UniProtKB-KW"/>
</dbReference>
<dbReference type="InterPro" id="IPR023612">
    <property type="entry name" value="Peptidase_M4"/>
</dbReference>
<dbReference type="Pfam" id="PF01447">
    <property type="entry name" value="Peptidase_M4"/>
    <property type="match status" value="1"/>
</dbReference>
<sequence length="590" mass="64166">MAVPLQEFHYSAAEDTDTEREAVSRTPASFGAADAGPDAGTDAAASAGPMFTSNEAAARFYLDELLRRDERPAMQAVVAPERPERVPGLVVKKDEDLPAVGTRQVRFTQTHRSIPVFGAGAVVELTSDRDLVSVTAQLDEVTGVDPVESLSRMEALEKVATWTGKTIPAEAGVDGRLMYYKEDESGEWHLAWFFKALPASPPAPDEPDPAILRGHGLGPRPVPESVNYLVDAHDGRILFCYSAIATGAPIPPPTKCTGVDEDETKQTFFGRLEADGAGCQMDDPLRNVRTYDIEFADIFDGPPLPQRAVAATSSDYGSTNRAAVSAHLNASRVQDFYKSVLQREGIDGQGMVLVSIVNTTASGFGTPPELKNAFWSQGRMWYGQTRDAQGRLVSLSRYLDVIGHELTHGVIESTSNLVYATQSGALNESFADCAGVIINNWYTAPDREDVRTWNWEIGAGLGGDNLPLRDFADPARLGDPAHMRDFKRLRPGELPHPQRNDSGWVHVNSNIHNKAVHNLLTMEENGTRVFTVQDVAVLTYLGMARLVPLATFPQALRSIVDVAATYFGGSPQRDAKMAAIRRAYDLVGIS</sequence>
<proteinExistence type="inferred from homology"/>
<dbReference type="EMBL" id="MEIA01000140">
    <property type="protein sequence ID" value="OJF13674.1"/>
    <property type="molecule type" value="Genomic_DNA"/>
</dbReference>
<feature type="domain" description="Peptidase M4 C-terminal" evidence="12">
    <location>
        <begin position="415"/>
        <end position="589"/>
    </location>
</feature>
<comment type="subcellular location">
    <subcellularLocation>
        <location evidence="9">Secreted</location>
    </subcellularLocation>
</comment>
<gene>
    <name evidence="14" type="ORF">BG844_13975</name>
</gene>
<keyword evidence="3" id="KW-0479">Metal-binding</keyword>
<keyword evidence="2 9" id="KW-0645">Protease</keyword>
<evidence type="ECO:0000259" key="13">
    <source>
        <dbReference type="Pfam" id="PF07504"/>
    </source>
</evidence>
<feature type="region of interest" description="Disordered" evidence="10">
    <location>
        <begin position="1"/>
        <end position="48"/>
    </location>
</feature>
<dbReference type="CDD" id="cd09597">
    <property type="entry name" value="M4_TLP"/>
    <property type="match status" value="1"/>
</dbReference>
<keyword evidence="7 9" id="KW-0482">Metalloprotease</keyword>
<evidence type="ECO:0000256" key="9">
    <source>
        <dbReference type="RuleBase" id="RU366073"/>
    </source>
</evidence>
<keyword evidence="9" id="KW-0964">Secreted</keyword>
<dbReference type="GO" id="GO:0005576">
    <property type="term" value="C:extracellular region"/>
    <property type="evidence" value="ECO:0007669"/>
    <property type="project" value="UniProtKB-SubCell"/>
</dbReference>
<dbReference type="InterPro" id="IPR013856">
    <property type="entry name" value="Peptidase_M4_domain"/>
</dbReference>
<evidence type="ECO:0000256" key="7">
    <source>
        <dbReference type="ARBA" id="ARBA00023049"/>
    </source>
</evidence>
<evidence type="ECO:0000259" key="12">
    <source>
        <dbReference type="Pfam" id="PF02868"/>
    </source>
</evidence>
<dbReference type="InterPro" id="IPR027268">
    <property type="entry name" value="Peptidase_M4/M1_CTD_sf"/>
</dbReference>
<comment type="function">
    <text evidence="9">Extracellular zinc metalloprotease.</text>
</comment>
<dbReference type="EC" id="3.4.24.-" evidence="9"/>